<dbReference type="Proteomes" id="UP000185678">
    <property type="component" value="Unassembled WGS sequence"/>
</dbReference>
<dbReference type="InterPro" id="IPR036097">
    <property type="entry name" value="HisK_dim/P_sf"/>
</dbReference>
<feature type="transmembrane region" description="Helical" evidence="11">
    <location>
        <begin position="179"/>
        <end position="203"/>
    </location>
</feature>
<dbReference type="STRING" id="80876.SAMN05421779_105122"/>
<dbReference type="CDD" id="cd00082">
    <property type="entry name" value="HisKA"/>
    <property type="match status" value="1"/>
</dbReference>
<sequence>MVPSFVTNGLKGLGRYGRSALSMSRSMLQSTAFRLTMSYMALFGLSVLVLLLFIYMTTAQSISHQTEDTISAEIDALYQHYDTEGLRGLIDSIAERTSSPNLSGGLYLLTDNQLRPIAGNLAFWPTEIPDTQGWLDFSLSNGSSVSEDATIGRGRTFILSGNYHLLVGRDMRALEGFQALMLEAMGWAFAATALLGIGGGFVLTRQVLTRLENINRAAERIMGGDISHRVALTGSKDEFDRLAETLNAMLDQIEQLMAGIRTVTNNIAHDLRSPLTRMRSQLERAISSPASEDDLRDICAQVIGEADNLLATFNALLSIAEAEAGSTLTDIAPVDLRALIEDVVDLYGPVAEDMGLTLHTAQPANLPAPLWVGGNRELLFQALSNILDNAIKYTPNGGDVAVWLRANETGSVHLIVADSGPGIVPSDRGRVLERFVRLDTSRTTPGNGLGLSLVAAICRLHRASLMLGSVDESPIQDNLPASTTAPTHGLAVQMTFPSLKVTI</sequence>
<dbReference type="OrthoDB" id="9815202at2"/>
<evidence type="ECO:0000313" key="15">
    <source>
        <dbReference type="Proteomes" id="UP000185678"/>
    </source>
</evidence>
<dbReference type="SUPFAM" id="SSF158472">
    <property type="entry name" value="HAMP domain-like"/>
    <property type="match status" value="1"/>
</dbReference>
<dbReference type="PANTHER" id="PTHR45436:SF8">
    <property type="entry name" value="HISTIDINE KINASE"/>
    <property type="match status" value="1"/>
</dbReference>
<evidence type="ECO:0000256" key="8">
    <source>
        <dbReference type="ARBA" id="ARBA00022989"/>
    </source>
</evidence>
<protein>
    <recommendedName>
        <fullName evidence="3">histidine kinase</fullName>
        <ecNumber evidence="3">2.7.13.3</ecNumber>
    </recommendedName>
</protein>
<dbReference type="InterPro" id="IPR003660">
    <property type="entry name" value="HAMP_dom"/>
</dbReference>
<dbReference type="GO" id="GO:0000155">
    <property type="term" value="F:phosphorelay sensor kinase activity"/>
    <property type="evidence" value="ECO:0007669"/>
    <property type="project" value="InterPro"/>
</dbReference>
<comment type="subcellular location">
    <subcellularLocation>
        <location evidence="2">Membrane</location>
    </subcellularLocation>
</comment>
<dbReference type="AlphaFoldDB" id="A0A1N7NHB3"/>
<gene>
    <name evidence="14" type="ORF">SAMN05421779_105122</name>
</gene>
<keyword evidence="10 11" id="KW-0472">Membrane</keyword>
<feature type="domain" description="Histidine kinase" evidence="12">
    <location>
        <begin position="266"/>
        <end position="483"/>
    </location>
</feature>
<evidence type="ECO:0000256" key="2">
    <source>
        <dbReference type="ARBA" id="ARBA00004370"/>
    </source>
</evidence>
<dbReference type="EMBL" id="FTOA01000005">
    <property type="protein sequence ID" value="SIS97726.1"/>
    <property type="molecule type" value="Genomic_DNA"/>
</dbReference>
<feature type="transmembrane region" description="Helical" evidence="11">
    <location>
        <begin position="32"/>
        <end position="55"/>
    </location>
</feature>
<dbReference type="SMART" id="SM00387">
    <property type="entry name" value="HATPase_c"/>
    <property type="match status" value="1"/>
</dbReference>
<evidence type="ECO:0000256" key="7">
    <source>
        <dbReference type="ARBA" id="ARBA00022777"/>
    </source>
</evidence>
<dbReference type="InterPro" id="IPR005467">
    <property type="entry name" value="His_kinase_dom"/>
</dbReference>
<dbReference type="SMART" id="SM00304">
    <property type="entry name" value="HAMP"/>
    <property type="match status" value="1"/>
</dbReference>
<dbReference type="GO" id="GO:0005886">
    <property type="term" value="C:plasma membrane"/>
    <property type="evidence" value="ECO:0007669"/>
    <property type="project" value="TreeGrafter"/>
</dbReference>
<keyword evidence="8 11" id="KW-1133">Transmembrane helix</keyword>
<organism evidence="14 15">
    <name type="scientific">Insolitispirillum peregrinum</name>
    <dbReference type="NCBI Taxonomy" id="80876"/>
    <lineage>
        <taxon>Bacteria</taxon>
        <taxon>Pseudomonadati</taxon>
        <taxon>Pseudomonadota</taxon>
        <taxon>Alphaproteobacteria</taxon>
        <taxon>Rhodospirillales</taxon>
        <taxon>Novispirillaceae</taxon>
        <taxon>Insolitispirillum</taxon>
    </lineage>
</organism>
<keyword evidence="9" id="KW-0902">Two-component regulatory system</keyword>
<comment type="catalytic activity">
    <reaction evidence="1">
        <text>ATP + protein L-histidine = ADP + protein N-phospho-L-histidine.</text>
        <dbReference type="EC" id="2.7.13.3"/>
    </reaction>
</comment>
<keyword evidence="7 14" id="KW-0418">Kinase</keyword>
<evidence type="ECO:0000256" key="5">
    <source>
        <dbReference type="ARBA" id="ARBA00022679"/>
    </source>
</evidence>
<dbReference type="PANTHER" id="PTHR45436">
    <property type="entry name" value="SENSOR HISTIDINE KINASE YKOH"/>
    <property type="match status" value="1"/>
</dbReference>
<dbReference type="CDD" id="cd06225">
    <property type="entry name" value="HAMP"/>
    <property type="match status" value="1"/>
</dbReference>
<dbReference type="EC" id="2.7.13.3" evidence="3"/>
<dbReference type="SMART" id="SM00388">
    <property type="entry name" value="HisKA"/>
    <property type="match status" value="1"/>
</dbReference>
<dbReference type="PRINTS" id="PR00344">
    <property type="entry name" value="BCTRLSENSOR"/>
</dbReference>
<evidence type="ECO:0000256" key="6">
    <source>
        <dbReference type="ARBA" id="ARBA00022692"/>
    </source>
</evidence>
<evidence type="ECO:0000313" key="14">
    <source>
        <dbReference type="EMBL" id="SIS97726.1"/>
    </source>
</evidence>
<name>A0A1N7NHB3_9PROT</name>
<dbReference type="Pfam" id="PF02518">
    <property type="entry name" value="HATPase_c"/>
    <property type="match status" value="1"/>
</dbReference>
<feature type="domain" description="HAMP" evidence="13">
    <location>
        <begin position="205"/>
        <end position="258"/>
    </location>
</feature>
<dbReference type="Pfam" id="PF00672">
    <property type="entry name" value="HAMP"/>
    <property type="match status" value="1"/>
</dbReference>
<evidence type="ECO:0000259" key="12">
    <source>
        <dbReference type="PROSITE" id="PS50109"/>
    </source>
</evidence>
<keyword evidence="4" id="KW-0597">Phosphoprotein</keyword>
<evidence type="ECO:0000259" key="13">
    <source>
        <dbReference type="PROSITE" id="PS50885"/>
    </source>
</evidence>
<dbReference type="SUPFAM" id="SSF55874">
    <property type="entry name" value="ATPase domain of HSP90 chaperone/DNA topoisomerase II/histidine kinase"/>
    <property type="match status" value="1"/>
</dbReference>
<dbReference type="PROSITE" id="PS50109">
    <property type="entry name" value="HIS_KIN"/>
    <property type="match status" value="1"/>
</dbReference>
<dbReference type="InterPro" id="IPR004358">
    <property type="entry name" value="Sig_transdc_His_kin-like_C"/>
</dbReference>
<evidence type="ECO:0000256" key="3">
    <source>
        <dbReference type="ARBA" id="ARBA00012438"/>
    </source>
</evidence>
<dbReference type="InterPro" id="IPR050428">
    <property type="entry name" value="TCS_sensor_his_kinase"/>
</dbReference>
<dbReference type="InterPro" id="IPR003594">
    <property type="entry name" value="HATPase_dom"/>
</dbReference>
<dbReference type="Pfam" id="PF00512">
    <property type="entry name" value="HisKA"/>
    <property type="match status" value="1"/>
</dbReference>
<reference evidence="14 15" key="1">
    <citation type="submission" date="2017-01" db="EMBL/GenBank/DDBJ databases">
        <authorList>
            <person name="Mah S.A."/>
            <person name="Swanson W.J."/>
            <person name="Moy G.W."/>
            <person name="Vacquier V.D."/>
        </authorList>
    </citation>
    <scope>NUCLEOTIDE SEQUENCE [LARGE SCALE GENOMIC DNA]</scope>
    <source>
        <strain evidence="14 15">DSM 11589</strain>
    </source>
</reference>
<dbReference type="SUPFAM" id="SSF47384">
    <property type="entry name" value="Homodimeric domain of signal transducing histidine kinase"/>
    <property type="match status" value="1"/>
</dbReference>
<dbReference type="Gene3D" id="6.10.340.10">
    <property type="match status" value="1"/>
</dbReference>
<proteinExistence type="predicted"/>
<dbReference type="PROSITE" id="PS50885">
    <property type="entry name" value="HAMP"/>
    <property type="match status" value="1"/>
</dbReference>
<accession>A0A1N7NHB3</accession>
<dbReference type="RefSeq" id="WP_084194856.1">
    <property type="nucleotide sequence ID" value="NZ_FTOA01000005.1"/>
</dbReference>
<dbReference type="Gene3D" id="1.10.287.130">
    <property type="match status" value="1"/>
</dbReference>
<evidence type="ECO:0000256" key="4">
    <source>
        <dbReference type="ARBA" id="ARBA00022553"/>
    </source>
</evidence>
<keyword evidence="5" id="KW-0808">Transferase</keyword>
<evidence type="ECO:0000256" key="10">
    <source>
        <dbReference type="ARBA" id="ARBA00023136"/>
    </source>
</evidence>
<keyword evidence="15" id="KW-1185">Reference proteome</keyword>
<evidence type="ECO:0000256" key="9">
    <source>
        <dbReference type="ARBA" id="ARBA00023012"/>
    </source>
</evidence>
<evidence type="ECO:0000256" key="11">
    <source>
        <dbReference type="SAM" id="Phobius"/>
    </source>
</evidence>
<keyword evidence="6 11" id="KW-0812">Transmembrane</keyword>
<dbReference type="InterPro" id="IPR003661">
    <property type="entry name" value="HisK_dim/P_dom"/>
</dbReference>
<dbReference type="Gene3D" id="3.30.565.10">
    <property type="entry name" value="Histidine kinase-like ATPase, C-terminal domain"/>
    <property type="match status" value="1"/>
</dbReference>
<dbReference type="InterPro" id="IPR036890">
    <property type="entry name" value="HATPase_C_sf"/>
</dbReference>
<evidence type="ECO:0000256" key="1">
    <source>
        <dbReference type="ARBA" id="ARBA00000085"/>
    </source>
</evidence>